<dbReference type="PANTHER" id="PTHR24062">
    <property type="entry name" value="VOMERONASAL TYPE-1 RECEPTOR"/>
    <property type="match status" value="1"/>
</dbReference>
<dbReference type="GO" id="GO:0007606">
    <property type="term" value="P:sensory perception of chemical stimulus"/>
    <property type="evidence" value="ECO:0007669"/>
    <property type="project" value="UniProtKB-ARBA"/>
</dbReference>
<feature type="transmembrane region" description="Helical" evidence="13">
    <location>
        <begin position="140"/>
        <end position="165"/>
    </location>
</feature>
<evidence type="ECO:0000256" key="6">
    <source>
        <dbReference type="ARBA" id="ARBA00022692"/>
    </source>
</evidence>
<dbReference type="PRINTS" id="PR01534">
    <property type="entry name" value="VOMERONASL1R"/>
</dbReference>
<keyword evidence="5 13" id="KW-0589">Pheromone response</keyword>
<dbReference type="GeneTree" id="ENSGT00960000186612"/>
<evidence type="ECO:0000256" key="1">
    <source>
        <dbReference type="ARBA" id="ARBA00003878"/>
    </source>
</evidence>
<evidence type="ECO:0000256" key="8">
    <source>
        <dbReference type="ARBA" id="ARBA00023040"/>
    </source>
</evidence>
<evidence type="ECO:0000256" key="2">
    <source>
        <dbReference type="ARBA" id="ARBA00004651"/>
    </source>
</evidence>
<keyword evidence="10 13" id="KW-0675">Receptor</keyword>
<evidence type="ECO:0000256" key="9">
    <source>
        <dbReference type="ARBA" id="ARBA00023136"/>
    </source>
</evidence>
<keyword evidence="11" id="KW-0325">Glycoprotein</keyword>
<feature type="transmembrane region" description="Helical" evidence="13">
    <location>
        <begin position="24"/>
        <end position="46"/>
    </location>
</feature>
<comment type="subcellular location">
    <subcellularLocation>
        <location evidence="2 13">Cell membrane</location>
        <topology evidence="2 13">Multi-pass membrane protein</topology>
    </subcellularLocation>
</comment>
<feature type="transmembrane region" description="Helical" evidence="13">
    <location>
        <begin position="249"/>
        <end position="273"/>
    </location>
</feature>
<protein>
    <recommendedName>
        <fullName evidence="13">Vomeronasal type-1 receptor</fullName>
    </recommendedName>
</protein>
<keyword evidence="6 13" id="KW-0812">Transmembrane</keyword>
<evidence type="ECO:0000259" key="14">
    <source>
        <dbReference type="PROSITE" id="PS50262"/>
    </source>
</evidence>
<feature type="transmembrane region" description="Helical" evidence="13">
    <location>
        <begin position="109"/>
        <end position="128"/>
    </location>
</feature>
<evidence type="ECO:0000313" key="16">
    <source>
        <dbReference type="Proteomes" id="UP000694415"/>
    </source>
</evidence>
<dbReference type="Gene3D" id="1.20.1070.10">
    <property type="entry name" value="Rhodopsin 7-helix transmembrane proteins"/>
    <property type="match status" value="1"/>
</dbReference>
<sequence length="319" mass="36511">MGVAIIKENQTQSKMDFWNMGIKILFLSQTTTGILGNFSLIIYYVVNYIVHTLKPTDLILMHLMTLNALMVLSTGVLHTMAAFGLAHLLNDLGCRLILYIHRVGRSTSIGTICLLSIFQAITISHRVSCYKGQKVKSSKYIGYSISLLWVLHMFLNFILFVDIFIKRNRNNMTRDSDFKYYSIVERNEFSDSLYVALVVCPEIFSSVLITCSSGSMIGILYRHKQRVQHIRSFHVSSRNSPEWRATQNILVLVSTFLAFYTLSSVLQGCIALLNNPNWWLVNITRLTSLCFPTFAPCVLMSHYSLMPRFSLVWTWNKTS</sequence>
<name>A0A8C6I9J6_MUSSI</name>
<dbReference type="SUPFAM" id="SSF81321">
    <property type="entry name" value="Family A G protein-coupled receptor-like"/>
    <property type="match status" value="1"/>
</dbReference>
<evidence type="ECO:0000256" key="13">
    <source>
        <dbReference type="RuleBase" id="RU364061"/>
    </source>
</evidence>
<feature type="transmembrane region" description="Helical" evidence="13">
    <location>
        <begin position="279"/>
        <end position="299"/>
    </location>
</feature>
<evidence type="ECO:0000256" key="12">
    <source>
        <dbReference type="ARBA" id="ARBA00023224"/>
    </source>
</evidence>
<keyword evidence="16" id="KW-1185">Reference proteome</keyword>
<evidence type="ECO:0000256" key="11">
    <source>
        <dbReference type="ARBA" id="ARBA00023180"/>
    </source>
</evidence>
<evidence type="ECO:0000256" key="7">
    <source>
        <dbReference type="ARBA" id="ARBA00022989"/>
    </source>
</evidence>
<evidence type="ECO:0000256" key="3">
    <source>
        <dbReference type="ARBA" id="ARBA00010663"/>
    </source>
</evidence>
<feature type="domain" description="G-protein coupled receptors family 1 profile" evidence="14">
    <location>
        <begin position="36"/>
        <end position="261"/>
    </location>
</feature>
<dbReference type="InterPro" id="IPR017452">
    <property type="entry name" value="GPCR_Rhodpsn_7TM"/>
</dbReference>
<accession>A0A8C6I9J6</accession>
<dbReference type="PROSITE" id="PS50262">
    <property type="entry name" value="G_PROTEIN_RECEP_F1_2"/>
    <property type="match status" value="1"/>
</dbReference>
<keyword evidence="9 13" id="KW-0472">Membrane</keyword>
<keyword evidence="7 13" id="KW-1133">Transmembrane helix</keyword>
<dbReference type="InterPro" id="IPR004072">
    <property type="entry name" value="Vmron_rcpt_1"/>
</dbReference>
<comment type="function">
    <text evidence="1">Putative pheromone receptor.</text>
</comment>
<feature type="transmembrane region" description="Helical" evidence="13">
    <location>
        <begin position="58"/>
        <end position="89"/>
    </location>
</feature>
<organism evidence="15 16">
    <name type="scientific">Mus spicilegus</name>
    <name type="common">Mound-building mouse</name>
    <dbReference type="NCBI Taxonomy" id="10103"/>
    <lineage>
        <taxon>Eukaryota</taxon>
        <taxon>Metazoa</taxon>
        <taxon>Chordata</taxon>
        <taxon>Craniata</taxon>
        <taxon>Vertebrata</taxon>
        <taxon>Euteleostomi</taxon>
        <taxon>Mammalia</taxon>
        <taxon>Eutheria</taxon>
        <taxon>Euarchontoglires</taxon>
        <taxon>Glires</taxon>
        <taxon>Rodentia</taxon>
        <taxon>Myomorpha</taxon>
        <taxon>Muroidea</taxon>
        <taxon>Muridae</taxon>
        <taxon>Murinae</taxon>
        <taxon>Mus</taxon>
        <taxon>Mus</taxon>
    </lineage>
</organism>
<evidence type="ECO:0000256" key="4">
    <source>
        <dbReference type="ARBA" id="ARBA00022475"/>
    </source>
</evidence>
<proteinExistence type="inferred from homology"/>
<dbReference type="Pfam" id="PF03402">
    <property type="entry name" value="V1R"/>
    <property type="match status" value="1"/>
</dbReference>
<keyword evidence="4 13" id="KW-1003">Cell membrane</keyword>
<keyword evidence="12 13" id="KW-0807">Transducer</keyword>
<dbReference type="GO" id="GO:0016503">
    <property type="term" value="F:pheromone receptor activity"/>
    <property type="evidence" value="ECO:0007669"/>
    <property type="project" value="InterPro"/>
</dbReference>
<evidence type="ECO:0000256" key="10">
    <source>
        <dbReference type="ARBA" id="ARBA00023170"/>
    </source>
</evidence>
<dbReference type="AlphaFoldDB" id="A0A8C6I9J6"/>
<dbReference type="GO" id="GO:0005886">
    <property type="term" value="C:plasma membrane"/>
    <property type="evidence" value="ECO:0007669"/>
    <property type="project" value="UniProtKB-SubCell"/>
</dbReference>
<dbReference type="Ensembl" id="ENSMSIT00000041981.1">
    <property type="protein sequence ID" value="ENSMSIP00000033306.1"/>
    <property type="gene ID" value="ENSMSIG00000027869.1"/>
</dbReference>
<keyword evidence="8 13" id="KW-0297">G-protein coupled receptor</keyword>
<dbReference type="GO" id="GO:0019236">
    <property type="term" value="P:response to pheromone"/>
    <property type="evidence" value="ECO:0007669"/>
    <property type="project" value="UniProtKB-KW"/>
</dbReference>
<reference evidence="15" key="1">
    <citation type="submission" date="2025-08" db="UniProtKB">
        <authorList>
            <consortium name="Ensembl"/>
        </authorList>
    </citation>
    <scope>IDENTIFICATION</scope>
</reference>
<reference evidence="15" key="2">
    <citation type="submission" date="2025-09" db="UniProtKB">
        <authorList>
            <consortium name="Ensembl"/>
        </authorList>
    </citation>
    <scope>IDENTIFICATION</scope>
</reference>
<evidence type="ECO:0000256" key="5">
    <source>
        <dbReference type="ARBA" id="ARBA00022507"/>
    </source>
</evidence>
<dbReference type="Proteomes" id="UP000694415">
    <property type="component" value="Unplaced"/>
</dbReference>
<dbReference type="FunFam" id="1.20.1070.10:FF:000033">
    <property type="entry name" value="Vomeronasal type-1 receptor"/>
    <property type="match status" value="1"/>
</dbReference>
<comment type="similarity">
    <text evidence="3 13">Belongs to the G-protein coupled receptor 1 family.</text>
</comment>
<evidence type="ECO:0000313" key="15">
    <source>
        <dbReference type="Ensembl" id="ENSMSIP00000033306.1"/>
    </source>
</evidence>